<evidence type="ECO:0000256" key="1">
    <source>
        <dbReference type="ARBA" id="ARBA00022527"/>
    </source>
</evidence>
<sequence length="303" mass="33755">MDRGSKELLACNSISKRAPASSRCGRPARTSSSTASSRAAAAVTRTIVEVVQLCHQHGVIHRDLKPDNLLFANKVIDFGFGLSTFKPADIAETEQGVAQAILRGNINFKREPWPHVSDSAKDFVRQMLQPDHKIRLTAKQVLEHTWLQNAKKAPNVPVGYIVKSRMNSFQGLLLTTCQLKKLRIQRKCSRLFDGEEKLFIDLHALLTDLLHSFLSYSALLRESRISGDLDWLRKFAHGKETSLDISACSWLPLDRGTLSNFTDNAGTNGAANNSTSLNTRRLDDDTENLARFYVLCVCISTES</sequence>
<dbReference type="PANTHER" id="PTHR24349">
    <property type="entry name" value="SERINE/THREONINE-PROTEIN KINASE"/>
    <property type="match status" value="1"/>
</dbReference>
<evidence type="ECO:0000256" key="4">
    <source>
        <dbReference type="ARBA" id="ARBA00022741"/>
    </source>
</evidence>
<gene>
    <name evidence="9" type="ORF">QYE76_032633</name>
</gene>
<proteinExistence type="predicted"/>
<protein>
    <recommendedName>
        <fullName evidence="8">Protein kinase domain-containing protein</fullName>
    </recommendedName>
</protein>
<dbReference type="PROSITE" id="PS00108">
    <property type="entry name" value="PROTEIN_KINASE_ST"/>
    <property type="match status" value="1"/>
</dbReference>
<reference evidence="9" key="1">
    <citation type="submission" date="2023-07" db="EMBL/GenBank/DDBJ databases">
        <title>A chromosome-level genome assembly of Lolium multiflorum.</title>
        <authorList>
            <person name="Chen Y."/>
            <person name="Copetti D."/>
            <person name="Kolliker R."/>
            <person name="Studer B."/>
        </authorList>
    </citation>
    <scope>NUCLEOTIDE SEQUENCE</scope>
    <source>
        <strain evidence="9">02402/16</strain>
        <tissue evidence="9">Leaf</tissue>
    </source>
</reference>
<dbReference type="GO" id="GO:0005524">
    <property type="term" value="F:ATP binding"/>
    <property type="evidence" value="ECO:0007669"/>
    <property type="project" value="UniProtKB-KW"/>
</dbReference>
<feature type="domain" description="Protein kinase" evidence="8">
    <location>
        <begin position="1"/>
        <end position="147"/>
    </location>
</feature>
<dbReference type="EMBL" id="JAUUTY010000007">
    <property type="protein sequence ID" value="KAK1608960.1"/>
    <property type="molecule type" value="Genomic_DNA"/>
</dbReference>
<dbReference type="Proteomes" id="UP001231189">
    <property type="component" value="Unassembled WGS sequence"/>
</dbReference>
<accession>A0AAD8VLC2</accession>
<evidence type="ECO:0000259" key="8">
    <source>
        <dbReference type="SMART" id="SM00220"/>
    </source>
</evidence>
<evidence type="ECO:0000313" key="9">
    <source>
        <dbReference type="EMBL" id="KAK1608960.1"/>
    </source>
</evidence>
<dbReference type="FunFam" id="1.10.510.10:FF:001423">
    <property type="entry name" value="Calcium-dependent protein kinase 7"/>
    <property type="match status" value="1"/>
</dbReference>
<dbReference type="InterPro" id="IPR008271">
    <property type="entry name" value="Ser/Thr_kinase_AS"/>
</dbReference>
<dbReference type="GO" id="GO:0004674">
    <property type="term" value="F:protein serine/threonine kinase activity"/>
    <property type="evidence" value="ECO:0007669"/>
    <property type="project" value="UniProtKB-KW"/>
</dbReference>
<dbReference type="Pfam" id="PF00069">
    <property type="entry name" value="Pkinase"/>
    <property type="match status" value="2"/>
</dbReference>
<keyword evidence="1" id="KW-0723">Serine/threonine-protein kinase</keyword>
<feature type="region of interest" description="Disordered" evidence="7">
    <location>
        <begin position="18"/>
        <end position="37"/>
    </location>
</feature>
<keyword evidence="5" id="KW-0418">Kinase</keyword>
<name>A0AAD8VLC2_LOLMU</name>
<dbReference type="SMART" id="SM00220">
    <property type="entry name" value="S_TKc"/>
    <property type="match status" value="1"/>
</dbReference>
<evidence type="ECO:0000313" key="10">
    <source>
        <dbReference type="Proteomes" id="UP001231189"/>
    </source>
</evidence>
<evidence type="ECO:0000256" key="7">
    <source>
        <dbReference type="SAM" id="MobiDB-lite"/>
    </source>
</evidence>
<organism evidence="9 10">
    <name type="scientific">Lolium multiflorum</name>
    <name type="common">Italian ryegrass</name>
    <name type="synonym">Lolium perenne subsp. multiflorum</name>
    <dbReference type="NCBI Taxonomy" id="4521"/>
    <lineage>
        <taxon>Eukaryota</taxon>
        <taxon>Viridiplantae</taxon>
        <taxon>Streptophyta</taxon>
        <taxon>Embryophyta</taxon>
        <taxon>Tracheophyta</taxon>
        <taxon>Spermatophyta</taxon>
        <taxon>Magnoliopsida</taxon>
        <taxon>Liliopsida</taxon>
        <taxon>Poales</taxon>
        <taxon>Poaceae</taxon>
        <taxon>BOP clade</taxon>
        <taxon>Pooideae</taxon>
        <taxon>Poodae</taxon>
        <taxon>Poeae</taxon>
        <taxon>Poeae Chloroplast Group 2 (Poeae type)</taxon>
        <taxon>Loliodinae</taxon>
        <taxon>Loliinae</taxon>
        <taxon>Lolium</taxon>
    </lineage>
</organism>
<evidence type="ECO:0000256" key="3">
    <source>
        <dbReference type="ARBA" id="ARBA00022737"/>
    </source>
</evidence>
<dbReference type="Gene3D" id="1.10.510.10">
    <property type="entry name" value="Transferase(Phosphotransferase) domain 1"/>
    <property type="match status" value="2"/>
</dbReference>
<keyword evidence="10" id="KW-1185">Reference proteome</keyword>
<keyword evidence="4" id="KW-0547">Nucleotide-binding</keyword>
<evidence type="ECO:0000256" key="6">
    <source>
        <dbReference type="ARBA" id="ARBA00022840"/>
    </source>
</evidence>
<evidence type="ECO:0000256" key="5">
    <source>
        <dbReference type="ARBA" id="ARBA00022777"/>
    </source>
</evidence>
<feature type="compositionally biased region" description="Low complexity" evidence="7">
    <location>
        <begin position="27"/>
        <end position="37"/>
    </location>
</feature>
<keyword evidence="3" id="KW-0677">Repeat</keyword>
<evidence type="ECO:0000256" key="2">
    <source>
        <dbReference type="ARBA" id="ARBA00022679"/>
    </source>
</evidence>
<dbReference type="SUPFAM" id="SSF56112">
    <property type="entry name" value="Protein kinase-like (PK-like)"/>
    <property type="match status" value="1"/>
</dbReference>
<dbReference type="InterPro" id="IPR011009">
    <property type="entry name" value="Kinase-like_dom_sf"/>
</dbReference>
<dbReference type="InterPro" id="IPR000719">
    <property type="entry name" value="Prot_kinase_dom"/>
</dbReference>
<dbReference type="InterPro" id="IPR050205">
    <property type="entry name" value="CDPK_Ser/Thr_kinases"/>
</dbReference>
<dbReference type="AlphaFoldDB" id="A0AAD8VLC2"/>
<keyword evidence="6" id="KW-0067">ATP-binding</keyword>
<comment type="caution">
    <text evidence="9">The sequence shown here is derived from an EMBL/GenBank/DDBJ whole genome shotgun (WGS) entry which is preliminary data.</text>
</comment>
<keyword evidence="2" id="KW-0808">Transferase</keyword>